<evidence type="ECO:0000313" key="3">
    <source>
        <dbReference type="Proteomes" id="UP000722336"/>
    </source>
</evidence>
<name>A0ABS6SAY5_9SPHN</name>
<dbReference type="EMBL" id="JAGSPA010000001">
    <property type="protein sequence ID" value="MBV7255567.1"/>
    <property type="molecule type" value="Genomic_DNA"/>
</dbReference>
<evidence type="ECO:0000313" key="2">
    <source>
        <dbReference type="EMBL" id="MBV7255567.1"/>
    </source>
</evidence>
<evidence type="ECO:0000259" key="1">
    <source>
        <dbReference type="Pfam" id="PF13274"/>
    </source>
</evidence>
<dbReference type="RefSeq" id="WP_218443907.1">
    <property type="nucleotide sequence ID" value="NZ_JAGSPA010000001.1"/>
</dbReference>
<keyword evidence="3" id="KW-1185">Reference proteome</keyword>
<dbReference type="Pfam" id="PF13274">
    <property type="entry name" value="SocA_Panacea"/>
    <property type="match status" value="1"/>
</dbReference>
<sequence length="146" mass="16409">MRALDAAVTLADASGWTLTNLQLQKLLYITQMFHLGEHGGLPAFNEDFQAWKLGPVLPAVYGPAKVYGSRPVKSLFHKSALPEGTARDTALEVYNELGQTPAFKLVAITHWDKGAWAKHYRDGEFGRRIPKEDILNEYRTRQTVKI</sequence>
<dbReference type="InterPro" id="IPR025272">
    <property type="entry name" value="SocA_Panacea"/>
</dbReference>
<protein>
    <submittedName>
        <fullName evidence="2">DUF4065 domain-containing protein</fullName>
    </submittedName>
</protein>
<accession>A0ABS6SAY5</accession>
<comment type="caution">
    <text evidence="2">The sequence shown here is derived from an EMBL/GenBank/DDBJ whole genome shotgun (WGS) entry which is preliminary data.</text>
</comment>
<dbReference type="Proteomes" id="UP000722336">
    <property type="component" value="Unassembled WGS sequence"/>
</dbReference>
<gene>
    <name evidence="2" type="ORF">KCG44_02075</name>
</gene>
<feature type="domain" description="Antitoxin SocA-like Panacea" evidence="1">
    <location>
        <begin position="23"/>
        <end position="116"/>
    </location>
</feature>
<reference evidence="2 3" key="1">
    <citation type="submission" date="2021-04" db="EMBL/GenBank/DDBJ databases">
        <authorList>
            <person name="Pira H."/>
            <person name="Risdian C."/>
            <person name="Wink J."/>
        </authorList>
    </citation>
    <scope>NUCLEOTIDE SEQUENCE [LARGE SCALE GENOMIC DNA]</scope>
    <source>
        <strain evidence="2 3">WHA3</strain>
    </source>
</reference>
<proteinExistence type="predicted"/>
<organism evidence="2 3">
    <name type="scientific">Pacificimonas pallii</name>
    <dbReference type="NCBI Taxonomy" id="2827236"/>
    <lineage>
        <taxon>Bacteria</taxon>
        <taxon>Pseudomonadati</taxon>
        <taxon>Pseudomonadota</taxon>
        <taxon>Alphaproteobacteria</taxon>
        <taxon>Sphingomonadales</taxon>
        <taxon>Sphingosinicellaceae</taxon>
        <taxon>Pacificimonas</taxon>
    </lineage>
</organism>